<proteinExistence type="inferred from homology"/>
<gene>
    <name evidence="3" type="ORF">L207DRAFT_536678</name>
</gene>
<reference evidence="3 4" key="1">
    <citation type="submission" date="2016-04" db="EMBL/GenBank/DDBJ databases">
        <title>A degradative enzymes factory behind the ericoid mycorrhizal symbiosis.</title>
        <authorList>
            <consortium name="DOE Joint Genome Institute"/>
            <person name="Martino E."/>
            <person name="Morin E."/>
            <person name="Grelet G."/>
            <person name="Kuo A."/>
            <person name="Kohler A."/>
            <person name="Daghino S."/>
            <person name="Barry K."/>
            <person name="Choi C."/>
            <person name="Cichocki N."/>
            <person name="Clum A."/>
            <person name="Copeland A."/>
            <person name="Hainaut M."/>
            <person name="Haridas S."/>
            <person name="Labutti K."/>
            <person name="Lindquist E."/>
            <person name="Lipzen A."/>
            <person name="Khouja H.-R."/>
            <person name="Murat C."/>
            <person name="Ohm R."/>
            <person name="Olson A."/>
            <person name="Spatafora J."/>
            <person name="Veneault-Fourrey C."/>
            <person name="Henrissat B."/>
            <person name="Grigoriev I."/>
            <person name="Martin F."/>
            <person name="Perotto S."/>
        </authorList>
    </citation>
    <scope>NUCLEOTIDE SEQUENCE [LARGE SCALE GENOMIC DNA]</scope>
    <source>
        <strain evidence="3 4">F</strain>
    </source>
</reference>
<accession>A0A2J6QZL8</accession>
<evidence type="ECO:0000256" key="1">
    <source>
        <dbReference type="ARBA" id="ARBA00006484"/>
    </source>
</evidence>
<dbReference type="OrthoDB" id="191139at2759"/>
<keyword evidence="2" id="KW-0560">Oxidoreductase</keyword>
<dbReference type="EMBL" id="KZ613961">
    <property type="protein sequence ID" value="PMD31703.1"/>
    <property type="molecule type" value="Genomic_DNA"/>
</dbReference>
<protein>
    <submittedName>
        <fullName evidence="3">NAD(P)-binding protein</fullName>
    </submittedName>
</protein>
<keyword evidence="4" id="KW-1185">Reference proteome</keyword>
<dbReference type="Proteomes" id="UP000235786">
    <property type="component" value="Unassembled WGS sequence"/>
</dbReference>
<organism evidence="3 4">
    <name type="scientific">Hyaloscypha variabilis (strain UAMH 11265 / GT02V1 / F)</name>
    <name type="common">Meliniomyces variabilis</name>
    <dbReference type="NCBI Taxonomy" id="1149755"/>
    <lineage>
        <taxon>Eukaryota</taxon>
        <taxon>Fungi</taxon>
        <taxon>Dikarya</taxon>
        <taxon>Ascomycota</taxon>
        <taxon>Pezizomycotina</taxon>
        <taxon>Leotiomycetes</taxon>
        <taxon>Helotiales</taxon>
        <taxon>Hyaloscyphaceae</taxon>
        <taxon>Hyaloscypha</taxon>
        <taxon>Hyaloscypha variabilis</taxon>
    </lineage>
</organism>
<dbReference type="STRING" id="1149755.A0A2J6QZL8"/>
<dbReference type="GO" id="GO:0016491">
    <property type="term" value="F:oxidoreductase activity"/>
    <property type="evidence" value="ECO:0007669"/>
    <property type="project" value="UniProtKB-KW"/>
</dbReference>
<evidence type="ECO:0000256" key="2">
    <source>
        <dbReference type="ARBA" id="ARBA00023002"/>
    </source>
</evidence>
<evidence type="ECO:0000313" key="3">
    <source>
        <dbReference type="EMBL" id="PMD31703.1"/>
    </source>
</evidence>
<dbReference type="PANTHER" id="PTHR24320">
    <property type="entry name" value="RETINOL DEHYDROGENASE"/>
    <property type="match status" value="1"/>
</dbReference>
<name>A0A2J6QZL8_HYAVF</name>
<dbReference type="InterPro" id="IPR036291">
    <property type="entry name" value="NAD(P)-bd_dom_sf"/>
</dbReference>
<dbReference type="SUPFAM" id="SSF51735">
    <property type="entry name" value="NAD(P)-binding Rossmann-fold domains"/>
    <property type="match status" value="1"/>
</dbReference>
<dbReference type="AlphaFoldDB" id="A0A2J6QZL8"/>
<sequence>MSAKAISSSIILITGATGSLGSTLVRTLTCLYPGRFKLLLACRNVEDNYASTLSDFLNSKSADFSLEKLDLSDLQSVKGFAESVNGRIGKGELPGFGGGGVVNCAAILDFSPDAEIQQNMYFTNTLGPTLLMRELLSSLKKGGDVRYINIGTSGHSRGSLDHFHRQGQMSTSEARLGYASSKLLLLMTNYALQRKVYLLDPQTKLKFMTLDPGVMHAHSRLNGPDPALFFRILIPTLTFFGPVLRRMNKAAINPPEVAAKAIAEMFEQQRWVNEAAWERGKYFVLDDEVQSSALSLDEEKQDEVWCTVTKELDLPNEL</sequence>
<evidence type="ECO:0000313" key="4">
    <source>
        <dbReference type="Proteomes" id="UP000235786"/>
    </source>
</evidence>
<dbReference type="PANTHER" id="PTHR24320:SF199">
    <property type="entry name" value="GLYCOSYLTRANSFERASE FAMILY PROTEIN (AFU_ORTHOLOGUE AFUA_2G15915)"/>
    <property type="match status" value="1"/>
</dbReference>
<comment type="similarity">
    <text evidence="1">Belongs to the short-chain dehydrogenases/reductases (SDR) family.</text>
</comment>
<dbReference type="Gene3D" id="3.40.50.720">
    <property type="entry name" value="NAD(P)-binding Rossmann-like Domain"/>
    <property type="match status" value="1"/>
</dbReference>